<dbReference type="AlphaFoldDB" id="A0A330M329"/>
<organism evidence="1 2">
    <name type="scientific">Shewanella benthica</name>
    <dbReference type="NCBI Taxonomy" id="43661"/>
    <lineage>
        <taxon>Bacteria</taxon>
        <taxon>Pseudomonadati</taxon>
        <taxon>Pseudomonadota</taxon>
        <taxon>Gammaproteobacteria</taxon>
        <taxon>Alteromonadales</taxon>
        <taxon>Shewanellaceae</taxon>
        <taxon>Shewanella</taxon>
    </lineage>
</organism>
<dbReference type="KEGG" id="sbk:SHEWBE_1827"/>
<evidence type="ECO:0000313" key="1">
    <source>
        <dbReference type="EMBL" id="SQH75793.1"/>
    </source>
</evidence>
<dbReference type="EMBL" id="LS483452">
    <property type="protein sequence ID" value="SQH75793.1"/>
    <property type="molecule type" value="Genomic_DNA"/>
</dbReference>
<reference evidence="2" key="1">
    <citation type="submission" date="2018-06" db="EMBL/GenBank/DDBJ databases">
        <authorList>
            <person name="Cea G.-C."/>
            <person name="William W."/>
        </authorList>
    </citation>
    <scope>NUCLEOTIDE SEQUENCE [LARGE SCALE GENOMIC DNA]</scope>
    <source>
        <strain evidence="2">DB21MT-2</strain>
    </source>
</reference>
<protein>
    <submittedName>
        <fullName evidence="1">Uncharacterized protein</fullName>
    </submittedName>
</protein>
<sequence>MGKYAPLNSHYLNTFIDTSIGNPNNTFVKSRIHCRYQF</sequence>
<gene>
    <name evidence="1" type="ORF">SHEWBE_1827</name>
</gene>
<evidence type="ECO:0000313" key="2">
    <source>
        <dbReference type="Proteomes" id="UP000250123"/>
    </source>
</evidence>
<accession>A0A330M329</accession>
<name>A0A330M329_9GAMM</name>
<dbReference type="Proteomes" id="UP000250123">
    <property type="component" value="Chromosome SHEWBE"/>
</dbReference>
<proteinExistence type="predicted"/>